<evidence type="ECO:0000313" key="4">
    <source>
        <dbReference type="Proteomes" id="UP000225706"/>
    </source>
</evidence>
<feature type="compositionally biased region" description="Polar residues" evidence="2">
    <location>
        <begin position="153"/>
        <end position="164"/>
    </location>
</feature>
<evidence type="ECO:0000256" key="1">
    <source>
        <dbReference type="SAM" id="Coils"/>
    </source>
</evidence>
<dbReference type="AlphaFoldDB" id="A0A2B4RAF5"/>
<evidence type="ECO:0000313" key="3">
    <source>
        <dbReference type="EMBL" id="PFX13793.1"/>
    </source>
</evidence>
<dbReference type="OrthoDB" id="5974694at2759"/>
<feature type="region of interest" description="Disordered" evidence="2">
    <location>
        <begin position="54"/>
        <end position="77"/>
    </location>
</feature>
<evidence type="ECO:0000256" key="2">
    <source>
        <dbReference type="SAM" id="MobiDB-lite"/>
    </source>
</evidence>
<reference evidence="4" key="1">
    <citation type="journal article" date="2017" name="bioRxiv">
        <title>Comparative analysis of the genomes of Stylophora pistillata and Acropora digitifera provides evidence for extensive differences between species of corals.</title>
        <authorList>
            <person name="Voolstra C.R."/>
            <person name="Li Y."/>
            <person name="Liew Y.J."/>
            <person name="Baumgarten S."/>
            <person name="Zoccola D."/>
            <person name="Flot J.-F."/>
            <person name="Tambutte S."/>
            <person name="Allemand D."/>
            <person name="Aranda M."/>
        </authorList>
    </citation>
    <scope>NUCLEOTIDE SEQUENCE [LARGE SCALE GENOMIC DNA]</scope>
</reference>
<dbReference type="EMBL" id="LSMT01000895">
    <property type="protein sequence ID" value="PFX13793.1"/>
    <property type="molecule type" value="Genomic_DNA"/>
</dbReference>
<comment type="caution">
    <text evidence="3">The sequence shown here is derived from an EMBL/GenBank/DDBJ whole genome shotgun (WGS) entry which is preliminary data.</text>
</comment>
<feature type="region of interest" description="Disordered" evidence="2">
    <location>
        <begin position="146"/>
        <end position="174"/>
    </location>
</feature>
<keyword evidence="1" id="KW-0175">Coiled coil</keyword>
<gene>
    <name evidence="3" type="ORF">AWC38_SpisGene22096</name>
</gene>
<feature type="coiled-coil region" evidence="1">
    <location>
        <begin position="6"/>
        <end position="33"/>
    </location>
</feature>
<name>A0A2B4RAF5_STYPI</name>
<keyword evidence="4" id="KW-1185">Reference proteome</keyword>
<dbReference type="Proteomes" id="UP000225706">
    <property type="component" value="Unassembled WGS sequence"/>
</dbReference>
<organism evidence="3 4">
    <name type="scientific">Stylophora pistillata</name>
    <name type="common">Smooth cauliflower coral</name>
    <dbReference type="NCBI Taxonomy" id="50429"/>
    <lineage>
        <taxon>Eukaryota</taxon>
        <taxon>Metazoa</taxon>
        <taxon>Cnidaria</taxon>
        <taxon>Anthozoa</taxon>
        <taxon>Hexacorallia</taxon>
        <taxon>Scleractinia</taxon>
        <taxon>Astrocoeniina</taxon>
        <taxon>Pocilloporidae</taxon>
        <taxon>Stylophora</taxon>
    </lineage>
</organism>
<accession>A0A2B4RAF5</accession>
<protein>
    <submittedName>
        <fullName evidence="3">Uncharacterized protein</fullName>
    </submittedName>
</protein>
<proteinExistence type="predicted"/>
<sequence>MDQNHMECLRIENKKLRGKHNELESDLIEEKEMVKYLHGVIKNYQQLLKSPETTRHLKTASQKSVRRSSSARRVTSEKDVEESFLKNLIEMGSLHSGKEVKPKEQGFVPNDNSQSMVLDTSDCEDTDRINDNSHVTDETLFAIDQQRKKSESIAPTDSLSSNFLGQKARKPRGNTISDFRTLPLGNPSAKCLKREHIIQEMTQMLDSMMQKTTLLEKGLKQKDKHLTKMERRWKKRRPSGIKVLRWRPRARTTFRSTYCQRLVLHVERSYELREIVRHRTRLSLNQGIQARKGKQDNFQKR</sequence>